<name>A0ACC2UML7_9FUNG</name>
<keyword evidence="2" id="KW-1185">Reference proteome</keyword>
<evidence type="ECO:0000313" key="1">
    <source>
        <dbReference type="EMBL" id="KAJ9088283.1"/>
    </source>
</evidence>
<evidence type="ECO:0000313" key="2">
    <source>
        <dbReference type="Proteomes" id="UP001165960"/>
    </source>
</evidence>
<reference evidence="1" key="1">
    <citation type="submission" date="2022-04" db="EMBL/GenBank/DDBJ databases">
        <title>Genome of the entomopathogenic fungus Entomophthora muscae.</title>
        <authorList>
            <person name="Elya C."/>
            <person name="Lovett B.R."/>
            <person name="Lee E."/>
            <person name="Macias A.M."/>
            <person name="Hajek A.E."/>
            <person name="De Bivort B.L."/>
            <person name="Kasson M.T."/>
            <person name="De Fine Licht H.H."/>
            <person name="Stajich J.E."/>
        </authorList>
    </citation>
    <scope>NUCLEOTIDE SEQUENCE</scope>
    <source>
        <strain evidence="1">Berkeley</strain>
    </source>
</reference>
<proteinExistence type="predicted"/>
<dbReference type="Proteomes" id="UP001165960">
    <property type="component" value="Unassembled WGS sequence"/>
</dbReference>
<sequence>MGADRGMEDEQGPVYSEAEYEIFDMLPGIAMCFNVVSMIAAAFVVVVIVGAMAIDKRSMDRVSIRITLAISVLDFFRSLGNILSGDQYRAGWRCIVVSSMIGWTSLGYLFLSMCIAFNLQLIFINGIAFNPIWERMYWIISFGLATAINMIPIGGFIVGNANLHDCADGDRLYTNLLEWCLYLIWILVACIYCSFVVAIVIYKLAKSERKLGQVLSYSTNTEGWNTAKHNPVIKGLVRRVALYCIIPIVTHVFYLFYAIDDHIHGYPSTCLILLATISTGLPGTLNLFAFLVDPAFAKAVDSFRMLKAYHVRFPANNTTPLDHDQRQSESTFCEEQVMPTCEIYSPRNTDHQASNNSPPAPASLSTGCDVPVSLCCTTDASSIITSATEEQIIAEYTRAL</sequence>
<dbReference type="EMBL" id="QTSX02000133">
    <property type="protein sequence ID" value="KAJ9088283.1"/>
    <property type="molecule type" value="Genomic_DNA"/>
</dbReference>
<comment type="caution">
    <text evidence="1">The sequence shown here is derived from an EMBL/GenBank/DDBJ whole genome shotgun (WGS) entry which is preliminary data.</text>
</comment>
<protein>
    <submittedName>
        <fullName evidence="1">Uncharacterized protein</fullName>
    </submittedName>
</protein>
<gene>
    <name evidence="1" type="ORF">DSO57_1024539</name>
</gene>
<organism evidence="1 2">
    <name type="scientific">Entomophthora muscae</name>
    <dbReference type="NCBI Taxonomy" id="34485"/>
    <lineage>
        <taxon>Eukaryota</taxon>
        <taxon>Fungi</taxon>
        <taxon>Fungi incertae sedis</taxon>
        <taxon>Zoopagomycota</taxon>
        <taxon>Entomophthoromycotina</taxon>
        <taxon>Entomophthoromycetes</taxon>
        <taxon>Entomophthorales</taxon>
        <taxon>Entomophthoraceae</taxon>
        <taxon>Entomophthora</taxon>
    </lineage>
</organism>
<accession>A0ACC2UML7</accession>